<evidence type="ECO:0000313" key="2">
    <source>
        <dbReference type="Proteomes" id="UP000248423"/>
    </source>
</evidence>
<proteinExistence type="predicted"/>
<accession>A0A319FP60</accession>
<evidence type="ECO:0000313" key="1">
    <source>
        <dbReference type="EMBL" id="PYI12513.1"/>
    </source>
</evidence>
<dbReference type="EMBL" id="KZ826315">
    <property type="protein sequence ID" value="PYI12513.1"/>
    <property type="molecule type" value="Genomic_DNA"/>
</dbReference>
<sequence>MLSLALFSWRALGQHVAFWTAITLRSAYHRLCPQIHSLYERREKKKKKKKGPPVFSHNAVAVRANCLAGPPCHMSSARLLCHASIVHSST</sequence>
<reference evidence="1 2" key="1">
    <citation type="submission" date="2018-02" db="EMBL/GenBank/DDBJ databases">
        <title>The genomes of Aspergillus section Nigri reveals drivers in fungal speciation.</title>
        <authorList>
            <consortium name="DOE Joint Genome Institute"/>
            <person name="Vesth T.C."/>
            <person name="Nybo J."/>
            <person name="Theobald S."/>
            <person name="Brandl J."/>
            <person name="Frisvad J.C."/>
            <person name="Nielsen K.F."/>
            <person name="Lyhne E.K."/>
            <person name="Kogle M.E."/>
            <person name="Kuo A."/>
            <person name="Riley R."/>
            <person name="Clum A."/>
            <person name="Nolan M."/>
            <person name="Lipzen A."/>
            <person name="Salamov A."/>
            <person name="Henrissat B."/>
            <person name="Wiebenga A."/>
            <person name="De vries R.P."/>
            <person name="Grigoriev I.V."/>
            <person name="Mortensen U.H."/>
            <person name="Andersen M.R."/>
            <person name="Baker S.E."/>
        </authorList>
    </citation>
    <scope>NUCLEOTIDE SEQUENCE [LARGE SCALE GENOMIC DNA]</scope>
    <source>
        <strain evidence="1 2">CBS 121057</strain>
    </source>
</reference>
<keyword evidence="2" id="KW-1185">Reference proteome</keyword>
<dbReference type="Proteomes" id="UP000248423">
    <property type="component" value="Unassembled WGS sequence"/>
</dbReference>
<gene>
    <name evidence="1" type="ORF">BO78DRAFT_5388</name>
</gene>
<dbReference type="AlphaFoldDB" id="A0A319FP60"/>
<protein>
    <submittedName>
        <fullName evidence="1">Uncharacterized protein</fullName>
    </submittedName>
</protein>
<name>A0A319FP60_ASPSB</name>
<organism evidence="1 2">
    <name type="scientific">Aspergillus sclerotiicarbonarius (strain CBS 121057 / IBT 28362)</name>
    <dbReference type="NCBI Taxonomy" id="1448318"/>
    <lineage>
        <taxon>Eukaryota</taxon>
        <taxon>Fungi</taxon>
        <taxon>Dikarya</taxon>
        <taxon>Ascomycota</taxon>
        <taxon>Pezizomycotina</taxon>
        <taxon>Eurotiomycetes</taxon>
        <taxon>Eurotiomycetidae</taxon>
        <taxon>Eurotiales</taxon>
        <taxon>Aspergillaceae</taxon>
        <taxon>Aspergillus</taxon>
        <taxon>Aspergillus subgen. Circumdati</taxon>
    </lineage>
</organism>
<dbReference type="VEuPathDB" id="FungiDB:BO78DRAFT_5388"/>